<evidence type="ECO:0000313" key="3">
    <source>
        <dbReference type="Proteomes" id="UP001243623"/>
    </source>
</evidence>
<dbReference type="CDD" id="cd10150">
    <property type="entry name" value="CobN_like"/>
    <property type="match status" value="1"/>
</dbReference>
<dbReference type="PANTHER" id="PTHR44119">
    <property type="entry name" value="MAGNESIUM-CHELATASE SUBUNIT CHLH, CHLOROPLASTIC"/>
    <property type="match status" value="1"/>
</dbReference>
<dbReference type="NCBIfam" id="TIGR02257">
    <property type="entry name" value="cobalto_cobN"/>
    <property type="match status" value="1"/>
</dbReference>
<feature type="domain" description="CobN/magnesium chelatase" evidence="1">
    <location>
        <begin position="112"/>
        <end position="1217"/>
    </location>
</feature>
<dbReference type="EC" id="6.6.1.2" evidence="2"/>
<dbReference type="AlphaFoldDB" id="A0A9Y2AHK6"/>
<name>A0A9Y2AHK6_9FIRM</name>
<sequence length="1237" mass="140020">MKKIIFVTNKERQGSMMQQALNLLVAEKRLASVHEVYRVNHDTIWSTYTQVEFMEADFVIFSWMGMSDDHPFFQKALKLLKQQKIKYCLLANTQEAKNADAFCLEIQAEIERYLNFGGIANYTNLWLYVVEKIFQEKTSYQIPKKLHWNGIFHPAHVEPILDIESYWNNYCATDKMTIGILFSREEWIWQDLDYQTSLIEEIKAQGMNAIAVFCLWAGNKAEDVSGIDDTVKQFFYRQGKVIVDTVITTFKFSLTVGKRIEKDFLQSLNVPILQAYTLRKEYEEWRKSTDGMDPVEISSVLALSEFDGVIHSLPVANKKIAEDGTISYVPNHERLRRVVQKAKKWANLRHKSNVEKKVAIVFHNVPANNSNVGSAAGLDSPASIRNLLKRMQEEGYFVDHVPPDGQIFIEELLAGVTNDRRFLTDKQIENTPARVTKQEYLNFFSTLPKKTQMELTTHWGDAPGDVFCYDDELLIPGILNGNIFISVQSPRGFGEDPGKILHSPDAPPPHHYLAYYHWIRDVWQADAVMHIGTHGSLEWLPGKSAALSDTCYPDLALGDLPNLYPYLITIVGEGTQAKRRGSACLIGHLPAPMSHAGAYEEMAELEKYLEEYIHFKVYQPANLETVKAKINEKVLALNLSEDMKTKPTENFDDYVQELHCYITDIKNLQIRTGLHILGNAPTNQLLQDYLLALTNSEHDDLPSLPKAITKAFQLDYYLLLEKSGQISADGITSNGIVLDKIRTYCQEVISVLADTSYDMDRLGQLQYLDWYKGLAEESKSEIQRVAAFICKELVGNLEKTTQEIENCLSGLSGKYVEPGPAGAPTSGAIEVLPTGRNFYGVDPSKLPSPIGWTLGKSLADSVISRYLAEEGCYPENIGMILWCGANLRSRGQCVAEFLYLLGVKPVWKKGSMRVVGLEVIPLEELKRPRIDVTSRISGLFRDGMPAAMKWLDEAVRIVGELDEDIEANYVRKHMLSDAEEMKKEGVAPKDAWQQVGCRLFGCKPGAYGAGVGNALEAKNWETVDDLAQIYLQWGAHAYGGQQNGTYRPNLFTKRLSVMDITIKNEDNREATMLDSDDFNAFHGGLIAAVRSFKGSAPRSYCGDSSDRQKVVVRSLGEEFKRIFRGEVINPKHIEGMKKHGYKGAADLAGAIARCYDWDATSCVMENWMYEKIAAKYALNKEMQDWMRKVNPWALQRIAEKLLEAQQRQMWQAKSETLEELKSLYLSIEGELEERSED</sequence>
<dbReference type="RefSeq" id="WP_147669859.1">
    <property type="nucleotide sequence ID" value="NZ_CP120678.1"/>
</dbReference>
<gene>
    <name evidence="2" type="primary">cobN</name>
    <name evidence="2" type="ORF">P3F81_07815</name>
</gene>
<proteinExistence type="predicted"/>
<dbReference type="Pfam" id="PF02514">
    <property type="entry name" value="CobN-Mg_chel"/>
    <property type="match status" value="1"/>
</dbReference>
<dbReference type="GO" id="GO:0051116">
    <property type="term" value="F:cobaltochelatase activity"/>
    <property type="evidence" value="ECO:0007669"/>
    <property type="project" value="UniProtKB-EC"/>
</dbReference>
<dbReference type="InterPro" id="IPR011953">
    <property type="entry name" value="Cobalto_CobN"/>
</dbReference>
<keyword evidence="3" id="KW-1185">Reference proteome</keyword>
<dbReference type="KEGG" id="sgbi:P3F81_07815"/>
<dbReference type="Proteomes" id="UP001243623">
    <property type="component" value="Chromosome"/>
</dbReference>
<dbReference type="PANTHER" id="PTHR44119:SF7">
    <property type="entry name" value="MAGNESIUM CHELATASE SUBUNIT"/>
    <property type="match status" value="1"/>
</dbReference>
<keyword evidence="2" id="KW-0436">Ligase</keyword>
<evidence type="ECO:0000259" key="1">
    <source>
        <dbReference type="Pfam" id="PF02514"/>
    </source>
</evidence>
<evidence type="ECO:0000313" key="2">
    <source>
        <dbReference type="EMBL" id="WIW69823.1"/>
    </source>
</evidence>
<accession>A0A9Y2AHK6</accession>
<dbReference type="InterPro" id="IPR003672">
    <property type="entry name" value="CobN/Mg_chltase"/>
</dbReference>
<organism evidence="2 3">
    <name type="scientific">Selenobaculum gibii</name>
    <dbReference type="NCBI Taxonomy" id="3054208"/>
    <lineage>
        <taxon>Bacteria</taxon>
        <taxon>Bacillati</taxon>
        <taxon>Bacillota</taxon>
        <taxon>Negativicutes</taxon>
        <taxon>Selenomonadales</taxon>
        <taxon>Selenomonadaceae</taxon>
        <taxon>Selenobaculum</taxon>
    </lineage>
</organism>
<dbReference type="EMBL" id="CP120678">
    <property type="protein sequence ID" value="WIW69823.1"/>
    <property type="molecule type" value="Genomic_DNA"/>
</dbReference>
<protein>
    <submittedName>
        <fullName evidence="2">Cobaltochelatase subunit CobN</fullName>
        <ecNumber evidence="2">6.6.1.2</ecNumber>
    </submittedName>
</protein>
<reference evidence="2" key="1">
    <citation type="submission" date="2023-03" db="EMBL/GenBank/DDBJ databases">
        <title>Selenobaculum gbiensis gen. nov. sp. nov., a new bacterium isolated from the gut microbiota of IBD patient.</title>
        <authorList>
            <person name="Yeo S."/>
            <person name="Park H."/>
            <person name="Huh C.S."/>
        </authorList>
    </citation>
    <scope>NUCLEOTIDE SEQUENCE</scope>
    <source>
        <strain evidence="2">ICN-92133</strain>
    </source>
</reference>
<dbReference type="GO" id="GO:0009236">
    <property type="term" value="P:cobalamin biosynthetic process"/>
    <property type="evidence" value="ECO:0007669"/>
    <property type="project" value="InterPro"/>
</dbReference>